<dbReference type="Gene3D" id="1.10.580.10">
    <property type="entry name" value="Citrate Synthase, domain 1"/>
    <property type="match status" value="1"/>
</dbReference>
<gene>
    <name evidence="1" type="ORF">LOD99_11668</name>
</gene>
<dbReference type="AlphaFoldDB" id="A0AAV7JKJ0"/>
<protein>
    <submittedName>
        <fullName evidence="1">Synthase, mitochondrial</fullName>
    </submittedName>
</protein>
<dbReference type="InterPro" id="IPR036969">
    <property type="entry name" value="Citrate_synthase_sf"/>
</dbReference>
<keyword evidence="2" id="KW-1185">Reference proteome</keyword>
<dbReference type="EMBL" id="JAKMXF010000321">
    <property type="protein sequence ID" value="KAI6649302.1"/>
    <property type="molecule type" value="Genomic_DNA"/>
</dbReference>
<dbReference type="InterPro" id="IPR016142">
    <property type="entry name" value="Citrate_synth-like_lrg_a-sub"/>
</dbReference>
<comment type="caution">
    <text evidence="1">The sequence shown here is derived from an EMBL/GenBank/DDBJ whole genome shotgun (WGS) entry which is preliminary data.</text>
</comment>
<evidence type="ECO:0000313" key="1">
    <source>
        <dbReference type="EMBL" id="KAI6649302.1"/>
    </source>
</evidence>
<organism evidence="1 2">
    <name type="scientific">Oopsacas minuta</name>
    <dbReference type="NCBI Taxonomy" id="111878"/>
    <lineage>
        <taxon>Eukaryota</taxon>
        <taxon>Metazoa</taxon>
        <taxon>Porifera</taxon>
        <taxon>Hexactinellida</taxon>
        <taxon>Hexasterophora</taxon>
        <taxon>Lyssacinosida</taxon>
        <taxon>Leucopsacidae</taxon>
        <taxon>Oopsacas</taxon>
    </lineage>
</organism>
<dbReference type="SUPFAM" id="SSF48256">
    <property type="entry name" value="Citrate synthase"/>
    <property type="match status" value="1"/>
</dbReference>
<dbReference type="GO" id="GO:0046912">
    <property type="term" value="F:acyltransferase activity, acyl groups converted into alkyl on transfer"/>
    <property type="evidence" value="ECO:0007669"/>
    <property type="project" value="InterPro"/>
</dbReference>
<accession>A0AAV7JKJ0</accession>
<evidence type="ECO:0000313" key="2">
    <source>
        <dbReference type="Proteomes" id="UP001165289"/>
    </source>
</evidence>
<proteinExistence type="predicted"/>
<reference evidence="1 2" key="1">
    <citation type="journal article" date="2023" name="BMC Biol.">
        <title>The compact genome of the sponge Oopsacas minuta (Hexactinellida) is lacking key metazoan core genes.</title>
        <authorList>
            <person name="Santini S."/>
            <person name="Schenkelaars Q."/>
            <person name="Jourda C."/>
            <person name="Duchesne M."/>
            <person name="Belahbib H."/>
            <person name="Rocher C."/>
            <person name="Selva M."/>
            <person name="Riesgo A."/>
            <person name="Vervoort M."/>
            <person name="Leys S.P."/>
            <person name="Kodjabachian L."/>
            <person name="Le Bivic A."/>
            <person name="Borchiellini C."/>
            <person name="Claverie J.M."/>
            <person name="Renard E."/>
        </authorList>
    </citation>
    <scope>NUCLEOTIDE SEQUENCE [LARGE SCALE GENOMIC DNA]</scope>
    <source>
        <strain evidence="1">SPO-2</strain>
    </source>
</reference>
<dbReference type="Proteomes" id="UP001165289">
    <property type="component" value="Unassembled WGS sequence"/>
</dbReference>
<name>A0AAV7JKJ0_9METZ</name>
<sequence length="519" mass="59318">MQTLIKRLSVGAMFLRPSISYRQLSDTTDLKARLAELIPIRKLELAKFKEVHDKTVIGNITVGMLYKGMRGMKGLVTETSLLDPEELTSGNSKLKGNQMFCIFTLIKLFTKKHPKHPPLYVIYQDIADVDNLYTLLLLGRVLNVSPDSPMRLVLMPRLVDLSVAPFDSERETFNLSMLIPGPLSSDSCYESELIFKDSATRIWLYLHKALGHEKRSLPLCYTMDCVRIFHGDYPIGAFAQASPSLAAIDHAVHAHDYVFFRQDLFGGIYGDVITPDDYKNWLKSVRNSKKRSELIRSEIENGFELFEFRSDSCISAAIRSLDELHSDIKLKSPGRNLRLVLLAQATSLVKLLEDRNLVTRVECIHAQYFTWSHSDNVLGEQFNIVLDRIAAENCVRIVKKYRIPFYCITTQYPSNGNAPMEFISKLEMRNKFDSNCFFALRKLWNSLKGGKAQTIFDIWVVALICNSHLFDILPVNVSFSRNQFQLQIDSTKKSKIFTATDSSVQNTRLLVDWMESHIF</sequence>